<reference evidence="2 3" key="1">
    <citation type="submission" date="2016-11" db="EMBL/GenBank/DDBJ databases">
        <authorList>
            <person name="Jaros S."/>
            <person name="Januszkiewicz K."/>
            <person name="Wedrychowicz H."/>
        </authorList>
    </citation>
    <scope>NUCLEOTIDE SEQUENCE [LARGE SCALE GENOMIC DNA]</scope>
    <source>
        <strain evidence="2 3">DSM 14916</strain>
    </source>
</reference>
<dbReference type="STRING" id="198092.SAMN02745194_03078"/>
<dbReference type="AlphaFoldDB" id="A0A1M6L810"/>
<protein>
    <submittedName>
        <fullName evidence="2">Uncharacterized protein</fullName>
    </submittedName>
</protein>
<evidence type="ECO:0000313" key="3">
    <source>
        <dbReference type="Proteomes" id="UP000184387"/>
    </source>
</evidence>
<keyword evidence="3" id="KW-1185">Reference proteome</keyword>
<organism evidence="2 3">
    <name type="scientific">Muricoccus roseus</name>
    <dbReference type="NCBI Taxonomy" id="198092"/>
    <lineage>
        <taxon>Bacteria</taxon>
        <taxon>Pseudomonadati</taxon>
        <taxon>Pseudomonadota</taxon>
        <taxon>Alphaproteobacteria</taxon>
        <taxon>Acetobacterales</taxon>
        <taxon>Roseomonadaceae</taxon>
        <taxon>Muricoccus</taxon>
    </lineage>
</organism>
<feature type="region of interest" description="Disordered" evidence="1">
    <location>
        <begin position="1"/>
        <end position="36"/>
    </location>
</feature>
<evidence type="ECO:0000313" key="2">
    <source>
        <dbReference type="EMBL" id="SHJ67320.1"/>
    </source>
</evidence>
<dbReference type="EMBL" id="FQZF01000018">
    <property type="protein sequence ID" value="SHJ67320.1"/>
    <property type="molecule type" value="Genomic_DNA"/>
</dbReference>
<gene>
    <name evidence="2" type="ORF">SAMN02745194_03078</name>
</gene>
<dbReference type="Proteomes" id="UP000184387">
    <property type="component" value="Unassembled WGS sequence"/>
</dbReference>
<name>A0A1M6L810_9PROT</name>
<accession>A0A1M6L810</accession>
<dbReference type="RefSeq" id="WP_073136272.1">
    <property type="nucleotide sequence ID" value="NZ_FQZF01000018.1"/>
</dbReference>
<sequence>MSDAIGSSYPPPHSAGDAGRVYFGDREVGSGTASAPPNHAVWLGDPLKYLSPPALTPPPDFWDRVAREAARLMVERQAAQALGPSVADAR</sequence>
<proteinExistence type="predicted"/>
<evidence type="ECO:0000256" key="1">
    <source>
        <dbReference type="SAM" id="MobiDB-lite"/>
    </source>
</evidence>